<evidence type="ECO:0000313" key="3">
    <source>
        <dbReference type="Proteomes" id="UP000245790"/>
    </source>
</evidence>
<gene>
    <name evidence="2" type="ORF">C8D97_10468</name>
</gene>
<accession>A0A316FZ82</accession>
<dbReference type="Proteomes" id="UP000245790">
    <property type="component" value="Unassembled WGS sequence"/>
</dbReference>
<feature type="domain" description="5-hmdU DNA kinase helical" evidence="1">
    <location>
        <begin position="18"/>
        <end position="296"/>
    </location>
</feature>
<dbReference type="OrthoDB" id="3333864at2"/>
<comment type="caution">
    <text evidence="2">The sequence shown here is derived from an EMBL/GenBank/DDBJ whole genome shotgun (WGS) entry which is preliminary data.</text>
</comment>
<dbReference type="InterPro" id="IPR040684">
    <property type="entry name" value="HMUDK_hel"/>
</dbReference>
<reference evidence="2 3" key="1">
    <citation type="submission" date="2018-05" db="EMBL/GenBank/DDBJ databases">
        <title>Genomic Encyclopedia of Type Strains, Phase IV (KMG-IV): sequencing the most valuable type-strain genomes for metagenomic binning, comparative biology and taxonomic classification.</title>
        <authorList>
            <person name="Goeker M."/>
        </authorList>
    </citation>
    <scope>NUCLEOTIDE SEQUENCE [LARGE SCALE GENOMIC DNA]</scope>
    <source>
        <strain evidence="2 3">DSM 25350</strain>
    </source>
</reference>
<name>A0A316FZ82_9GAMM</name>
<proteinExistence type="predicted"/>
<dbReference type="AlphaFoldDB" id="A0A316FZ82"/>
<evidence type="ECO:0000313" key="2">
    <source>
        <dbReference type="EMBL" id="PWK52850.1"/>
    </source>
</evidence>
<dbReference type="RefSeq" id="WP_109762836.1">
    <property type="nucleotide sequence ID" value="NZ_QGGU01000004.1"/>
</dbReference>
<dbReference type="EMBL" id="QGGU01000004">
    <property type="protein sequence ID" value="PWK52850.1"/>
    <property type="molecule type" value="Genomic_DNA"/>
</dbReference>
<evidence type="ECO:0000259" key="1">
    <source>
        <dbReference type="Pfam" id="PF18723"/>
    </source>
</evidence>
<protein>
    <recommendedName>
        <fullName evidence="1">5-hmdU DNA kinase helical domain-containing protein</fullName>
    </recommendedName>
</protein>
<keyword evidence="3" id="KW-1185">Reference proteome</keyword>
<sequence>MKISKHNNLIKLAPPKKSEVFKSYWKFAQKRQDAFYSKLSGENHPLTDDPIIREYKFTNCFRASDRVSQYLIKNVIYSKEWSLRDTVFRILLFKIFNKIETWELLEREIGELSYSNFNLALCDQILEKARASKAAIYSAAYIMPSGSQKKYGKIKKHQFHLKLLKTLIDSGFHETIAQSNSLEELYKKLLSVESLGKFLAFQFTIDLNYSSWFNFSENDFVVAGPGALDGIKKCFVDPGGYSAEGIIKYMTDNQDKFFEQFGFKFRDLWGRKLHLIDCQNLFCEVDKYARVAHPDIPGVSGRTRIKQVYKPNTNHFDVWYPPKWGVNNNILASQAQAFGV</sequence>
<organism evidence="2 3">
    <name type="scientific">Pleionea mediterranea</name>
    <dbReference type="NCBI Taxonomy" id="523701"/>
    <lineage>
        <taxon>Bacteria</taxon>
        <taxon>Pseudomonadati</taxon>
        <taxon>Pseudomonadota</taxon>
        <taxon>Gammaproteobacteria</taxon>
        <taxon>Oceanospirillales</taxon>
        <taxon>Pleioneaceae</taxon>
        <taxon>Pleionea</taxon>
    </lineage>
</organism>
<dbReference type="Pfam" id="PF18723">
    <property type="entry name" value="HMUDK_hel"/>
    <property type="match status" value="1"/>
</dbReference>